<keyword evidence="6" id="KW-0997">Cell inner membrane</keyword>
<evidence type="ECO:0000256" key="13">
    <source>
        <dbReference type="ARBA" id="ARBA00023136"/>
    </source>
</evidence>
<dbReference type="InterPro" id="IPR025669">
    <property type="entry name" value="AAA_dom"/>
</dbReference>
<dbReference type="RefSeq" id="WP_407030509.1">
    <property type="nucleotide sequence ID" value="NZ_JAQGEF010000004.1"/>
</dbReference>
<dbReference type="InterPro" id="IPR050445">
    <property type="entry name" value="Bact_polysacc_biosynth/exp"/>
</dbReference>
<evidence type="ECO:0000256" key="8">
    <source>
        <dbReference type="ARBA" id="ARBA00022692"/>
    </source>
</evidence>
<feature type="transmembrane region" description="Helical" evidence="17">
    <location>
        <begin position="498"/>
        <end position="516"/>
    </location>
</feature>
<evidence type="ECO:0000256" key="14">
    <source>
        <dbReference type="ARBA" id="ARBA00023137"/>
    </source>
</evidence>
<protein>
    <recommendedName>
        <fullName evidence="4">non-specific protein-tyrosine kinase</fullName>
        <ecNumber evidence="4">2.7.10.2</ecNumber>
    </recommendedName>
</protein>
<feature type="coiled-coil region" evidence="16">
    <location>
        <begin position="250"/>
        <end position="300"/>
    </location>
</feature>
<dbReference type="Pfam" id="PF13614">
    <property type="entry name" value="AAA_31"/>
    <property type="match status" value="1"/>
</dbReference>
<dbReference type="GO" id="GO:0004715">
    <property type="term" value="F:non-membrane spanning protein tyrosine kinase activity"/>
    <property type="evidence" value="ECO:0007669"/>
    <property type="project" value="UniProtKB-EC"/>
</dbReference>
<keyword evidence="16" id="KW-0175">Coiled coil</keyword>
<comment type="caution">
    <text evidence="20">The sequence shown here is derived from an EMBL/GenBank/DDBJ whole genome shotgun (WGS) entry which is preliminary data.</text>
</comment>
<keyword evidence="8 17" id="KW-0812">Transmembrane</keyword>
<keyword evidence="11" id="KW-0067">ATP-binding</keyword>
<dbReference type="Gene3D" id="3.40.50.300">
    <property type="entry name" value="P-loop containing nucleotide triphosphate hydrolases"/>
    <property type="match status" value="1"/>
</dbReference>
<evidence type="ECO:0000256" key="9">
    <source>
        <dbReference type="ARBA" id="ARBA00022741"/>
    </source>
</evidence>
<keyword evidence="14" id="KW-0829">Tyrosine-protein kinase</keyword>
<dbReference type="Proteomes" id="UP001210231">
    <property type="component" value="Unassembled WGS sequence"/>
</dbReference>
<keyword evidence="5" id="KW-1003">Cell membrane</keyword>
<evidence type="ECO:0000256" key="1">
    <source>
        <dbReference type="ARBA" id="ARBA00004429"/>
    </source>
</evidence>
<dbReference type="EC" id="2.7.10.2" evidence="4"/>
<keyword evidence="10" id="KW-0418">Kinase</keyword>
<evidence type="ECO:0000256" key="3">
    <source>
        <dbReference type="ARBA" id="ARBA00008883"/>
    </source>
</evidence>
<dbReference type="Pfam" id="PF02706">
    <property type="entry name" value="Wzz"/>
    <property type="match status" value="1"/>
</dbReference>
<dbReference type="PANTHER" id="PTHR32309">
    <property type="entry name" value="TYROSINE-PROTEIN KINASE"/>
    <property type="match status" value="1"/>
</dbReference>
<evidence type="ECO:0000256" key="2">
    <source>
        <dbReference type="ARBA" id="ARBA00007316"/>
    </source>
</evidence>
<evidence type="ECO:0000256" key="11">
    <source>
        <dbReference type="ARBA" id="ARBA00022840"/>
    </source>
</evidence>
<dbReference type="InterPro" id="IPR003856">
    <property type="entry name" value="LPS_length_determ_N"/>
</dbReference>
<comment type="catalytic activity">
    <reaction evidence="15">
        <text>L-tyrosyl-[protein] + ATP = O-phospho-L-tyrosyl-[protein] + ADP + H(+)</text>
        <dbReference type="Rhea" id="RHEA:10596"/>
        <dbReference type="Rhea" id="RHEA-COMP:10136"/>
        <dbReference type="Rhea" id="RHEA-COMP:20101"/>
        <dbReference type="ChEBI" id="CHEBI:15378"/>
        <dbReference type="ChEBI" id="CHEBI:30616"/>
        <dbReference type="ChEBI" id="CHEBI:46858"/>
        <dbReference type="ChEBI" id="CHEBI:61978"/>
        <dbReference type="ChEBI" id="CHEBI:456216"/>
        <dbReference type="EC" id="2.7.10.2"/>
    </reaction>
</comment>
<dbReference type="InterPro" id="IPR005702">
    <property type="entry name" value="Wzc-like_C"/>
</dbReference>
<name>A0ABT4UH61_9BACT</name>
<dbReference type="InterPro" id="IPR027417">
    <property type="entry name" value="P-loop_NTPase"/>
</dbReference>
<accession>A0ABT4UH61</accession>
<evidence type="ECO:0000313" key="20">
    <source>
        <dbReference type="EMBL" id="MDA3614186.1"/>
    </source>
</evidence>
<dbReference type="EMBL" id="JAQGEF010000004">
    <property type="protein sequence ID" value="MDA3614186.1"/>
    <property type="molecule type" value="Genomic_DNA"/>
</dbReference>
<evidence type="ECO:0000313" key="21">
    <source>
        <dbReference type="Proteomes" id="UP001210231"/>
    </source>
</evidence>
<keyword evidence="9" id="KW-0547">Nucleotide-binding</keyword>
<dbReference type="SUPFAM" id="SSF52540">
    <property type="entry name" value="P-loop containing nucleoside triphosphate hydrolases"/>
    <property type="match status" value="1"/>
</dbReference>
<evidence type="ECO:0000256" key="10">
    <source>
        <dbReference type="ARBA" id="ARBA00022777"/>
    </source>
</evidence>
<evidence type="ECO:0000256" key="17">
    <source>
        <dbReference type="SAM" id="Phobius"/>
    </source>
</evidence>
<evidence type="ECO:0000256" key="7">
    <source>
        <dbReference type="ARBA" id="ARBA00022679"/>
    </source>
</evidence>
<evidence type="ECO:0000256" key="16">
    <source>
        <dbReference type="SAM" id="Coils"/>
    </source>
</evidence>
<feature type="transmembrane region" description="Helical" evidence="17">
    <location>
        <begin position="32"/>
        <end position="52"/>
    </location>
</feature>
<evidence type="ECO:0000256" key="6">
    <source>
        <dbReference type="ARBA" id="ARBA00022519"/>
    </source>
</evidence>
<sequence>MSTFPSEYNPSGDTQTGKFSPSDIFYKYLAHIHYFIISIALCVLAGIIYLRYTTPKYESTMQVLLKNSNDNKITGRQGDLVSIAMYGNSDININNEIEKLKSEKTFIKMIEKNKFNIYYFNQGKIKISNLHNLVPFEVIPVNIADSNKRYTIKFTGNDKEGFYLMKGSDKSNKKTRWNELFEIGGSVFKIVLKPNREEPSNDVYIVTWVSPAERTRELLSQISIRQKDNISTILRISIINENASLGRAILDAMASEFNNASIEYKNANAENTISFINNRLDSLTKEILDLENSFKLQNDENSYLSIDQQSAMFFGKLGESETKIEALELNNELASLVFDYVQNPKTRNKIVPSTLGLSDNTLGTMIAAYNDLQMQREKEAPNLPADGLLMKQLNNQIDEVRASILESINLLKTSITKQKGDILSKNSLYKEYLSQVPEKQKLQAELLRQRQVKENLYLYLLQKREETAIATASTSASYEQLNAASSAKKQVEPDADKIKLFSFLIGLLIPIGIIYVKDQLNDRVMLRDQILNETNLPIIGEVGHVDNNKSLVVAHKSRSIISEQFRIIRSNINILSETKNVKTILVTSTVSGEGKSFVSINMAAVLALAGKKVALLEFDLRRPKILSNLGIQKTGIGISNYLLGMNSESEICTRFEAFPNLDIYPSGIVPPNPAELMLSKNNEKLFDYLKANYDYIIIDSAPVGLVSDTLSLTKFVDMSLYIVRHRYTFKRQLSFIKDLKTEGKLPNLNIVVNDLRIGARYGYYGYGNSKGYGYGYGYYYGYGAKAQGKGRSNEYFDIEMPNVFKKWRSKISRFFNRQN</sequence>
<keyword evidence="21" id="KW-1185">Reference proteome</keyword>
<dbReference type="NCBIfam" id="TIGR01007">
    <property type="entry name" value="eps_fam"/>
    <property type="match status" value="1"/>
</dbReference>
<evidence type="ECO:0000259" key="18">
    <source>
        <dbReference type="Pfam" id="PF02706"/>
    </source>
</evidence>
<feature type="domain" description="Polysaccharide chain length determinant N-terminal" evidence="18">
    <location>
        <begin position="31"/>
        <end position="111"/>
    </location>
</feature>
<comment type="similarity">
    <text evidence="2">Belongs to the CpsD/CapB family.</text>
</comment>
<keyword evidence="13 17" id="KW-0472">Membrane</keyword>
<evidence type="ECO:0000256" key="5">
    <source>
        <dbReference type="ARBA" id="ARBA00022475"/>
    </source>
</evidence>
<dbReference type="CDD" id="cd05387">
    <property type="entry name" value="BY-kinase"/>
    <property type="match status" value="1"/>
</dbReference>
<evidence type="ECO:0000259" key="19">
    <source>
        <dbReference type="Pfam" id="PF13614"/>
    </source>
</evidence>
<keyword evidence="7 20" id="KW-0808">Transferase</keyword>
<comment type="similarity">
    <text evidence="3">Belongs to the etk/wzc family.</text>
</comment>
<evidence type="ECO:0000256" key="12">
    <source>
        <dbReference type="ARBA" id="ARBA00022989"/>
    </source>
</evidence>
<reference evidence="20 21" key="1">
    <citation type="submission" date="2022-12" db="EMBL/GenBank/DDBJ databases">
        <title>Chitinophagaceae gen. sp. nov., a new member of the family Chitinophagaceae, isolated from soil in a chemical factory.</title>
        <authorList>
            <person name="Ke Z."/>
        </authorList>
    </citation>
    <scope>NUCLEOTIDE SEQUENCE [LARGE SCALE GENOMIC DNA]</scope>
    <source>
        <strain evidence="20 21">LY-5</strain>
    </source>
</reference>
<dbReference type="PANTHER" id="PTHR32309:SF13">
    <property type="entry name" value="FERRIC ENTEROBACTIN TRANSPORT PROTEIN FEPE"/>
    <property type="match status" value="1"/>
</dbReference>
<gene>
    <name evidence="20" type="ORF">O3P16_05165</name>
</gene>
<keyword evidence="12 17" id="KW-1133">Transmembrane helix</keyword>
<organism evidence="20 21">
    <name type="scientific">Polluticaenibacter yanchengensis</name>
    <dbReference type="NCBI Taxonomy" id="3014562"/>
    <lineage>
        <taxon>Bacteria</taxon>
        <taxon>Pseudomonadati</taxon>
        <taxon>Bacteroidota</taxon>
        <taxon>Chitinophagia</taxon>
        <taxon>Chitinophagales</taxon>
        <taxon>Chitinophagaceae</taxon>
        <taxon>Polluticaenibacter</taxon>
    </lineage>
</organism>
<evidence type="ECO:0000256" key="15">
    <source>
        <dbReference type="ARBA" id="ARBA00051245"/>
    </source>
</evidence>
<feature type="domain" description="AAA" evidence="19">
    <location>
        <begin position="582"/>
        <end position="703"/>
    </location>
</feature>
<proteinExistence type="inferred from homology"/>
<evidence type="ECO:0000256" key="4">
    <source>
        <dbReference type="ARBA" id="ARBA00011903"/>
    </source>
</evidence>
<comment type="subcellular location">
    <subcellularLocation>
        <location evidence="1">Cell inner membrane</location>
        <topology evidence="1">Multi-pass membrane protein</topology>
    </subcellularLocation>
</comment>